<dbReference type="Proteomes" id="UP001054945">
    <property type="component" value="Unassembled WGS sequence"/>
</dbReference>
<sequence length="106" mass="12666">MVTIAALGYCKFRFFKNVLRYLRNVKRLMTQGGFKRWFESVNFSIIYIFRRMPCAFCVAAEQKGCQQTDDPVAWNVYERRRTHRVTRPNNFFKCREFQKSVVPPPG</sequence>
<comment type="caution">
    <text evidence="1">The sequence shown here is derived from an EMBL/GenBank/DDBJ whole genome shotgun (WGS) entry which is preliminary data.</text>
</comment>
<evidence type="ECO:0000313" key="2">
    <source>
        <dbReference type="Proteomes" id="UP001054945"/>
    </source>
</evidence>
<accession>A0AAV4XYC0</accession>
<evidence type="ECO:0000313" key="1">
    <source>
        <dbReference type="EMBL" id="GIZ00117.1"/>
    </source>
</evidence>
<dbReference type="EMBL" id="BPLR01001121">
    <property type="protein sequence ID" value="GIZ00117.1"/>
    <property type="molecule type" value="Genomic_DNA"/>
</dbReference>
<name>A0AAV4XYC0_CAEEX</name>
<organism evidence="1 2">
    <name type="scientific">Caerostris extrusa</name>
    <name type="common">Bark spider</name>
    <name type="synonym">Caerostris bankana</name>
    <dbReference type="NCBI Taxonomy" id="172846"/>
    <lineage>
        <taxon>Eukaryota</taxon>
        <taxon>Metazoa</taxon>
        <taxon>Ecdysozoa</taxon>
        <taxon>Arthropoda</taxon>
        <taxon>Chelicerata</taxon>
        <taxon>Arachnida</taxon>
        <taxon>Araneae</taxon>
        <taxon>Araneomorphae</taxon>
        <taxon>Entelegynae</taxon>
        <taxon>Araneoidea</taxon>
        <taxon>Araneidae</taxon>
        <taxon>Caerostris</taxon>
    </lineage>
</organism>
<proteinExistence type="predicted"/>
<reference evidence="1 2" key="1">
    <citation type="submission" date="2021-06" db="EMBL/GenBank/DDBJ databases">
        <title>Caerostris extrusa draft genome.</title>
        <authorList>
            <person name="Kono N."/>
            <person name="Arakawa K."/>
        </authorList>
    </citation>
    <scope>NUCLEOTIDE SEQUENCE [LARGE SCALE GENOMIC DNA]</scope>
</reference>
<dbReference type="AlphaFoldDB" id="A0AAV4XYC0"/>
<protein>
    <submittedName>
        <fullName evidence="1">Uncharacterized protein</fullName>
    </submittedName>
</protein>
<keyword evidence="2" id="KW-1185">Reference proteome</keyword>
<gene>
    <name evidence="1" type="ORF">CEXT_630691</name>
</gene>